<dbReference type="KEGG" id="man:A11S_867"/>
<dbReference type="OrthoDB" id="9554100at2"/>
<evidence type="ECO:0000256" key="1">
    <source>
        <dbReference type="SAM" id="Phobius"/>
    </source>
</evidence>
<reference evidence="2 3" key="1">
    <citation type="journal article" date="2013" name="ISME J.">
        <title>By their genes ye shall know them: genomic signatures of predatory bacteria.</title>
        <authorList>
            <person name="Pasternak Z."/>
            <person name="Pietrokovski S."/>
            <person name="Rotem O."/>
            <person name="Gophna U."/>
            <person name="Lurie-Weinberger M.N."/>
            <person name="Jurkevitch E."/>
        </authorList>
    </citation>
    <scope>NUCLEOTIDE SEQUENCE [LARGE SCALE GENOMIC DNA]</scope>
    <source>
        <strain evidence="2">EPB</strain>
    </source>
</reference>
<organism evidence="2 3">
    <name type="scientific">Micavibrio aeruginosavorus EPB</name>
    <dbReference type="NCBI Taxonomy" id="349215"/>
    <lineage>
        <taxon>Bacteria</taxon>
        <taxon>Pseudomonadati</taxon>
        <taxon>Bdellovibrionota</taxon>
        <taxon>Bdellovibrionia</taxon>
        <taxon>Bdellovibrionales</taxon>
        <taxon>Pseudobdellovibrionaceae</taxon>
        <taxon>Micavibrio</taxon>
    </lineage>
</organism>
<evidence type="ECO:0000313" key="2">
    <source>
        <dbReference type="EMBL" id="AGH97690.1"/>
    </source>
</evidence>
<keyword evidence="1" id="KW-1133">Transmembrane helix</keyword>
<proteinExistence type="predicted"/>
<gene>
    <name evidence="2" type="ORF">A11S_867</name>
</gene>
<keyword evidence="1" id="KW-0812">Transmembrane</keyword>
<protein>
    <submittedName>
        <fullName evidence="2">Uncharacterized protein</fullName>
    </submittedName>
</protein>
<accession>M4VGT0</accession>
<dbReference type="EMBL" id="CP003538">
    <property type="protein sequence ID" value="AGH97690.1"/>
    <property type="molecule type" value="Genomic_DNA"/>
</dbReference>
<dbReference type="Proteomes" id="UP000011932">
    <property type="component" value="Chromosome"/>
</dbReference>
<evidence type="ECO:0000313" key="3">
    <source>
        <dbReference type="Proteomes" id="UP000011932"/>
    </source>
</evidence>
<dbReference type="RefSeq" id="WP_015467239.1">
    <property type="nucleotide sequence ID" value="NC_020812.1"/>
</dbReference>
<name>M4VGT0_9BACT</name>
<sequence length="114" mass="12639">MSEQEIVQLKNISENNDDSDKASGSDLTPFWSYLATSQGHEIAHRVVDFVEDIKKIGLNKHSSHQSLETAAKYFIIAFVVIAVSGLSYFGKLDSTTGMLFGTIVGYFFGQKNEK</sequence>
<dbReference type="STRING" id="349215.A11S_867"/>
<feature type="transmembrane region" description="Helical" evidence="1">
    <location>
        <begin position="70"/>
        <end position="90"/>
    </location>
</feature>
<dbReference type="HOGENOM" id="CLU_2118212_0_0_5"/>
<keyword evidence="1" id="KW-0472">Membrane</keyword>
<dbReference type="AlphaFoldDB" id="M4VGT0"/>